<dbReference type="InterPro" id="IPR003565">
    <property type="entry name" value="Tetra_PHTase"/>
</dbReference>
<dbReference type="Pfam" id="PF00293">
    <property type="entry name" value="NUDIX"/>
    <property type="match status" value="1"/>
</dbReference>
<sequence length="138" mass="16520">MREISAGIIIFRKTKEGPKFLLLYHGGRYWNFPKGKLEKEEDSYTAALREIKEETGLRPGDLTFSKKFKVYDRYIFTQQKRKIFKIVVYFLAETKNPIIRISFEHQGFGWFSHREALRMLIYQNQKNILNKAFKVLFS</sequence>
<dbReference type="InterPro" id="IPR020084">
    <property type="entry name" value="NUDIX_hydrolase_CS"/>
</dbReference>
<reference evidence="7 8" key="1">
    <citation type="submission" date="2017-09" db="EMBL/GenBank/DDBJ databases">
        <title>Depth-based differentiation of microbial function through sediment-hosted aquifers and enrichment of novel symbionts in the deep terrestrial subsurface.</title>
        <authorList>
            <person name="Probst A.J."/>
            <person name="Ladd B."/>
            <person name="Jarett J.K."/>
            <person name="Geller-Mcgrath D.E."/>
            <person name="Sieber C.M."/>
            <person name="Emerson J.B."/>
            <person name="Anantharaman K."/>
            <person name="Thomas B.C."/>
            <person name="Malmstrom R."/>
            <person name="Stieglmeier M."/>
            <person name="Klingl A."/>
            <person name="Woyke T."/>
            <person name="Ryan C.M."/>
            <person name="Banfield J.F."/>
        </authorList>
    </citation>
    <scope>NUCLEOTIDE SEQUENCE [LARGE SCALE GENOMIC DNA]</scope>
    <source>
        <strain evidence="7">CG11_big_fil_rev_8_21_14_0_20_38_23</strain>
    </source>
</reference>
<evidence type="ECO:0000256" key="1">
    <source>
        <dbReference type="ARBA" id="ARBA00005582"/>
    </source>
</evidence>
<gene>
    <name evidence="7" type="ORF">COV54_02935</name>
</gene>
<dbReference type="Proteomes" id="UP000228867">
    <property type="component" value="Unassembled WGS sequence"/>
</dbReference>
<organism evidence="7 8">
    <name type="scientific">Candidatus Jorgensenbacteria bacterium CG11_big_fil_rev_8_21_14_0_20_38_23</name>
    <dbReference type="NCBI Taxonomy" id="1974594"/>
    <lineage>
        <taxon>Bacteria</taxon>
        <taxon>Candidatus Joergenseniibacteriota</taxon>
    </lineage>
</organism>
<accession>A0A2H0NDE7</accession>
<evidence type="ECO:0000259" key="6">
    <source>
        <dbReference type="PROSITE" id="PS51462"/>
    </source>
</evidence>
<dbReference type="GO" id="GO:0004081">
    <property type="term" value="F:bis(5'-nucleosyl)-tetraphosphatase (asymmetrical) activity"/>
    <property type="evidence" value="ECO:0007669"/>
    <property type="project" value="TreeGrafter"/>
</dbReference>
<dbReference type="CDD" id="cd03428">
    <property type="entry name" value="NUDIX_Ap4A_Nudt2"/>
    <property type="match status" value="1"/>
</dbReference>
<dbReference type="EMBL" id="PCWR01000062">
    <property type="protein sequence ID" value="PIR06185.1"/>
    <property type="molecule type" value="Genomic_DNA"/>
</dbReference>
<evidence type="ECO:0000313" key="8">
    <source>
        <dbReference type="Proteomes" id="UP000228867"/>
    </source>
</evidence>
<dbReference type="PANTHER" id="PTHR21340">
    <property type="entry name" value="DIADENOSINE 5,5-P1,P4-TETRAPHOSPHATE PYROPHOSPHOHYDROLASE MUTT"/>
    <property type="match status" value="1"/>
</dbReference>
<keyword evidence="3" id="KW-0547">Nucleotide-binding</keyword>
<evidence type="ECO:0000256" key="4">
    <source>
        <dbReference type="ARBA" id="ARBA00022801"/>
    </source>
</evidence>
<dbReference type="InterPro" id="IPR051325">
    <property type="entry name" value="Nudix_hydrolase_domain"/>
</dbReference>
<dbReference type="PANTHER" id="PTHR21340:SF0">
    <property type="entry name" value="BIS(5'-NUCLEOSYL)-TETRAPHOSPHATASE [ASYMMETRICAL]"/>
    <property type="match status" value="1"/>
</dbReference>
<evidence type="ECO:0000313" key="7">
    <source>
        <dbReference type="EMBL" id="PIR06185.1"/>
    </source>
</evidence>
<dbReference type="Gene3D" id="3.90.79.10">
    <property type="entry name" value="Nucleoside Triphosphate Pyrophosphohydrolase"/>
    <property type="match status" value="1"/>
</dbReference>
<comment type="similarity">
    <text evidence="1">Belongs to the Nudix hydrolase family.</text>
</comment>
<dbReference type="PROSITE" id="PS00893">
    <property type="entry name" value="NUDIX_BOX"/>
    <property type="match status" value="1"/>
</dbReference>
<proteinExistence type="inferred from homology"/>
<evidence type="ECO:0000256" key="3">
    <source>
        <dbReference type="ARBA" id="ARBA00022741"/>
    </source>
</evidence>
<dbReference type="GO" id="GO:0006754">
    <property type="term" value="P:ATP biosynthetic process"/>
    <property type="evidence" value="ECO:0007669"/>
    <property type="project" value="TreeGrafter"/>
</dbReference>
<dbReference type="PROSITE" id="PS51462">
    <property type="entry name" value="NUDIX"/>
    <property type="match status" value="1"/>
</dbReference>
<comment type="caution">
    <text evidence="7">The sequence shown here is derived from an EMBL/GenBank/DDBJ whole genome shotgun (WGS) entry which is preliminary data.</text>
</comment>
<feature type="domain" description="Nudix hydrolase" evidence="6">
    <location>
        <begin position="1"/>
        <end position="135"/>
    </location>
</feature>
<dbReference type="GO" id="GO:0000166">
    <property type="term" value="F:nucleotide binding"/>
    <property type="evidence" value="ECO:0007669"/>
    <property type="project" value="UniProtKB-KW"/>
</dbReference>
<protein>
    <recommendedName>
        <fullName evidence="2">Bis(5'-nucleosyl)-tetraphosphatase [asymmetrical]</fullName>
    </recommendedName>
    <alternativeName>
        <fullName evidence="5">Diadenosine 5',5'''-P1,P4-tetraphosphate asymmetrical hydrolase</fullName>
    </alternativeName>
</protein>
<evidence type="ECO:0000256" key="2">
    <source>
        <dbReference type="ARBA" id="ARBA00018911"/>
    </source>
</evidence>
<dbReference type="InterPro" id="IPR000086">
    <property type="entry name" value="NUDIX_hydrolase_dom"/>
</dbReference>
<dbReference type="SUPFAM" id="SSF55811">
    <property type="entry name" value="Nudix"/>
    <property type="match status" value="1"/>
</dbReference>
<name>A0A2H0NDE7_9BACT</name>
<dbReference type="AlphaFoldDB" id="A0A2H0NDE7"/>
<keyword evidence="4 7" id="KW-0378">Hydrolase</keyword>
<dbReference type="GO" id="GO:0006167">
    <property type="term" value="P:AMP biosynthetic process"/>
    <property type="evidence" value="ECO:0007669"/>
    <property type="project" value="TreeGrafter"/>
</dbReference>
<dbReference type="InterPro" id="IPR015797">
    <property type="entry name" value="NUDIX_hydrolase-like_dom_sf"/>
</dbReference>
<evidence type="ECO:0000256" key="5">
    <source>
        <dbReference type="ARBA" id="ARBA00032644"/>
    </source>
</evidence>